<dbReference type="Gene3D" id="1.10.260.40">
    <property type="entry name" value="lambda repressor-like DNA-binding domains"/>
    <property type="match status" value="1"/>
</dbReference>
<dbReference type="SMART" id="SM00530">
    <property type="entry name" value="HTH_XRE"/>
    <property type="match status" value="1"/>
</dbReference>
<evidence type="ECO:0000259" key="1">
    <source>
        <dbReference type="PROSITE" id="PS50943"/>
    </source>
</evidence>
<evidence type="ECO:0000313" key="2">
    <source>
        <dbReference type="EMBL" id="AZI67330.1"/>
    </source>
</evidence>
<sequence>MTSKQYKAACKRIEELLLEVGNDTSPENDRFIELDFLSDAVADYEEQNFPVQTPTLPEVLKLRMYEMELSQLKLSEILNVSPSRISEFLNGKSEPTLKVAREISRKLKIDAAVVLGV</sequence>
<dbReference type="CDD" id="cd00093">
    <property type="entry name" value="HTH_XRE"/>
    <property type="match status" value="1"/>
</dbReference>
<evidence type="ECO:0000313" key="3">
    <source>
        <dbReference type="Proteomes" id="UP000274483"/>
    </source>
</evidence>
<dbReference type="InterPro" id="IPR010982">
    <property type="entry name" value="Lambda_DNA-bd_dom_sf"/>
</dbReference>
<reference evidence="2 3" key="1">
    <citation type="submission" date="2018-11" db="EMBL/GenBank/DDBJ databases">
        <title>Proposal to divide the Flavobacteriaceae and reorganize its genera based on Amino Acid Identity values calculated from whole genome sequences.</title>
        <authorList>
            <person name="Nicholson A.C."/>
            <person name="Gulvik C.A."/>
            <person name="Whitney A.M."/>
            <person name="Humrighouse B.W."/>
            <person name="Bell M."/>
            <person name="Holmes B."/>
            <person name="Steigerwalt A.G."/>
            <person name="Villarma A."/>
            <person name="Sheth M."/>
            <person name="Batra D."/>
            <person name="Pryor J."/>
            <person name="Bernardet J.-F."/>
            <person name="Hugo C."/>
            <person name="Kampfer P."/>
            <person name="Newman J.D."/>
            <person name="McQuiston J.R."/>
        </authorList>
    </citation>
    <scope>NUCLEOTIDE SEQUENCE [LARGE SCALE GENOMIC DNA]</scope>
    <source>
        <strain evidence="2 3">H3001</strain>
    </source>
</reference>
<name>A0ABN5SZQ1_9FLAO</name>
<dbReference type="Proteomes" id="UP000274483">
    <property type="component" value="Chromosome"/>
</dbReference>
<dbReference type="SUPFAM" id="SSF47413">
    <property type="entry name" value="lambda repressor-like DNA-binding domains"/>
    <property type="match status" value="1"/>
</dbReference>
<feature type="domain" description="HTH cro/C1-type" evidence="1">
    <location>
        <begin position="69"/>
        <end position="114"/>
    </location>
</feature>
<dbReference type="InterPro" id="IPR001387">
    <property type="entry name" value="Cro/C1-type_HTH"/>
</dbReference>
<dbReference type="Pfam" id="PF01381">
    <property type="entry name" value="HTH_3"/>
    <property type="match status" value="1"/>
</dbReference>
<keyword evidence="3" id="KW-1185">Reference proteome</keyword>
<protein>
    <submittedName>
        <fullName evidence="2">Helix-turn-helix domain-containing protein</fullName>
    </submittedName>
</protein>
<organism evidence="2 3">
    <name type="scientific">Kaistella daneshvariae</name>
    <dbReference type="NCBI Taxonomy" id="2487074"/>
    <lineage>
        <taxon>Bacteria</taxon>
        <taxon>Pseudomonadati</taxon>
        <taxon>Bacteroidota</taxon>
        <taxon>Flavobacteriia</taxon>
        <taxon>Flavobacteriales</taxon>
        <taxon>Weeksellaceae</taxon>
        <taxon>Chryseobacterium group</taxon>
        <taxon>Kaistella</taxon>
    </lineage>
</organism>
<dbReference type="PROSITE" id="PS50943">
    <property type="entry name" value="HTH_CROC1"/>
    <property type="match status" value="1"/>
</dbReference>
<proteinExistence type="predicted"/>
<dbReference type="EMBL" id="CP034158">
    <property type="protein sequence ID" value="AZI67330.1"/>
    <property type="molecule type" value="Genomic_DNA"/>
</dbReference>
<accession>A0ABN5SZQ1</accession>
<dbReference type="RefSeq" id="WP_124757775.1">
    <property type="nucleotide sequence ID" value="NZ_CBCRWA010000002.1"/>
</dbReference>
<gene>
    <name evidence="2" type="ORF">EIB71_06440</name>
</gene>